<dbReference type="InterPro" id="IPR018108">
    <property type="entry name" value="MCP_transmembrane"/>
</dbReference>
<feature type="repeat" description="Solcar" evidence="8">
    <location>
        <begin position="11"/>
        <end position="96"/>
    </location>
</feature>
<keyword evidence="3 9" id="KW-0813">Transport</keyword>
<keyword evidence="4 8" id="KW-0812">Transmembrane</keyword>
<keyword evidence="6" id="KW-1133">Transmembrane helix</keyword>
<accession>A0A0H5R9S2</accession>
<evidence type="ECO:0000256" key="6">
    <source>
        <dbReference type="ARBA" id="ARBA00022989"/>
    </source>
</evidence>
<dbReference type="PROSITE" id="PS50920">
    <property type="entry name" value="SOLCAR"/>
    <property type="match status" value="3"/>
</dbReference>
<evidence type="ECO:0000256" key="2">
    <source>
        <dbReference type="ARBA" id="ARBA00006375"/>
    </source>
</evidence>
<reference evidence="10" key="1">
    <citation type="submission" date="2015-04" db="EMBL/GenBank/DDBJ databases">
        <title>The genome sequence of the plant pathogenic Rhizarian Plasmodiophora brassicae reveals insights in its biotrophic life cycle and the origin of chitin synthesis.</title>
        <authorList>
            <person name="Schwelm A."/>
            <person name="Fogelqvist J."/>
            <person name="Knaust A."/>
            <person name="Julke S."/>
            <person name="Lilja T."/>
            <person name="Dhandapani V."/>
            <person name="Bonilla-Rosso G."/>
            <person name="Karlsson M."/>
            <person name="Shevchenko A."/>
            <person name="Choi S.R."/>
            <person name="Kim H.G."/>
            <person name="Park J.Y."/>
            <person name="Lim Y.P."/>
            <person name="Ludwig-Muller J."/>
            <person name="Dixelius C."/>
        </authorList>
    </citation>
    <scope>NUCLEOTIDE SEQUENCE</scope>
    <source>
        <tissue evidence="10">Potato root galls</tissue>
    </source>
</reference>
<name>A0A0H5R9S2_9EUKA</name>
<proteinExistence type="inferred from homology"/>
<keyword evidence="5" id="KW-0677">Repeat</keyword>
<evidence type="ECO:0000256" key="4">
    <source>
        <dbReference type="ARBA" id="ARBA00022692"/>
    </source>
</evidence>
<organism evidence="10">
    <name type="scientific">Spongospora subterranea</name>
    <dbReference type="NCBI Taxonomy" id="70186"/>
    <lineage>
        <taxon>Eukaryota</taxon>
        <taxon>Sar</taxon>
        <taxon>Rhizaria</taxon>
        <taxon>Endomyxa</taxon>
        <taxon>Phytomyxea</taxon>
        <taxon>Plasmodiophorida</taxon>
        <taxon>Plasmodiophoridae</taxon>
        <taxon>Spongospora</taxon>
    </lineage>
</organism>
<evidence type="ECO:0000256" key="9">
    <source>
        <dbReference type="RuleBase" id="RU000488"/>
    </source>
</evidence>
<dbReference type="GO" id="GO:0016020">
    <property type="term" value="C:membrane"/>
    <property type="evidence" value="ECO:0007669"/>
    <property type="project" value="UniProtKB-SubCell"/>
</dbReference>
<dbReference type="PANTHER" id="PTHR45618">
    <property type="entry name" value="MITOCHONDRIAL DICARBOXYLATE CARRIER-RELATED"/>
    <property type="match status" value="1"/>
</dbReference>
<dbReference type="AlphaFoldDB" id="A0A0H5R9S2"/>
<keyword evidence="7 8" id="KW-0472">Membrane</keyword>
<evidence type="ECO:0000256" key="3">
    <source>
        <dbReference type="ARBA" id="ARBA00022448"/>
    </source>
</evidence>
<evidence type="ECO:0000256" key="7">
    <source>
        <dbReference type="ARBA" id="ARBA00023136"/>
    </source>
</evidence>
<dbReference type="InterPro" id="IPR002067">
    <property type="entry name" value="MCP"/>
</dbReference>
<evidence type="ECO:0008006" key="11">
    <source>
        <dbReference type="Google" id="ProtNLM"/>
    </source>
</evidence>
<evidence type="ECO:0000256" key="1">
    <source>
        <dbReference type="ARBA" id="ARBA00004141"/>
    </source>
</evidence>
<feature type="non-terminal residue" evidence="10">
    <location>
        <position position="1"/>
    </location>
</feature>
<feature type="repeat" description="Solcar" evidence="8">
    <location>
        <begin position="101"/>
        <end position="187"/>
    </location>
</feature>
<evidence type="ECO:0000256" key="5">
    <source>
        <dbReference type="ARBA" id="ARBA00022737"/>
    </source>
</evidence>
<feature type="repeat" description="Solcar" evidence="8">
    <location>
        <begin position="196"/>
        <end position="287"/>
    </location>
</feature>
<protein>
    <recommendedName>
        <fullName evidence="11">Mitochondrial carrier protein</fullName>
    </recommendedName>
</protein>
<comment type="similarity">
    <text evidence="2 9">Belongs to the mitochondrial carrier (TC 2.A.29) family.</text>
</comment>
<dbReference type="Gene3D" id="1.50.40.10">
    <property type="entry name" value="Mitochondrial carrier domain"/>
    <property type="match status" value="1"/>
</dbReference>
<evidence type="ECO:0000256" key="8">
    <source>
        <dbReference type="PROSITE-ProRule" id="PRU00282"/>
    </source>
</evidence>
<dbReference type="PRINTS" id="PR00926">
    <property type="entry name" value="MITOCARRIER"/>
</dbReference>
<dbReference type="EMBL" id="HACM01009990">
    <property type="protein sequence ID" value="CRZ10432.1"/>
    <property type="molecule type" value="Transcribed_RNA"/>
</dbReference>
<dbReference type="InterPro" id="IPR023395">
    <property type="entry name" value="MCP_dom_sf"/>
</dbReference>
<dbReference type="InterPro" id="IPR050391">
    <property type="entry name" value="Mito_Metabolite_Transporter"/>
</dbReference>
<dbReference type="GO" id="GO:0055085">
    <property type="term" value="P:transmembrane transport"/>
    <property type="evidence" value="ECO:0007669"/>
    <property type="project" value="InterPro"/>
</dbReference>
<dbReference type="Pfam" id="PF00153">
    <property type="entry name" value="Mito_carr"/>
    <property type="match status" value="3"/>
</dbReference>
<sequence>FMGKPSSRAEEPHIVRAVCGGLSSMTAEAITMPIDTVKIRLQLQTSGAGSPLFTLIPTMARTEGISCFWKGISAALMRQAVYSTARMAMYEPIRNVLGQSDTLWNKVVAGGVGGALGATIANPADIIKVRLQADKTGRMYSGLGDAFTTIIRKEGGRGLLKGLSPNVQRAFLVNAAELSTYDHAKYVLKRSGRFDEGLPLHAVSSVMAGFTAACASTPADTLKTRLMQQPVDNQGRGLLYKGTWDCISKTVAKEGVQGLYKGFIPTWMRIGPWAMVMFMSFETYRDIAQQFY</sequence>
<comment type="subcellular location">
    <subcellularLocation>
        <location evidence="1">Membrane</location>
        <topology evidence="1">Multi-pass membrane protein</topology>
    </subcellularLocation>
</comment>
<dbReference type="SUPFAM" id="SSF103506">
    <property type="entry name" value="Mitochondrial carrier"/>
    <property type="match status" value="1"/>
</dbReference>
<evidence type="ECO:0000313" key="10">
    <source>
        <dbReference type="EMBL" id="CRZ10432.1"/>
    </source>
</evidence>